<dbReference type="KEGG" id="pgr:PGTG_12389"/>
<dbReference type="GeneID" id="10540448"/>
<name>E3KQ58_PUCGT</name>
<evidence type="ECO:0000313" key="2">
    <source>
        <dbReference type="Proteomes" id="UP000008783"/>
    </source>
</evidence>
<proteinExistence type="predicted"/>
<dbReference type="STRING" id="418459.E3KQ58"/>
<dbReference type="AlphaFoldDB" id="E3KQ58"/>
<gene>
    <name evidence="1" type="ORF">PGTG_12389</name>
</gene>
<protein>
    <submittedName>
        <fullName evidence="1">Uncharacterized protein</fullName>
    </submittedName>
</protein>
<keyword evidence="2" id="KW-1185">Reference proteome</keyword>
<dbReference type="HOGENOM" id="CLU_1670256_0_0_1"/>
<dbReference type="VEuPathDB" id="FungiDB:PGTG_12389"/>
<sequence length="158" mass="17489">MAAGLSKHPLVFSPVFGPVPAVSVLDITNPTSNCSPALFQHLLPSFLSAPRPVFTHLKSPWLGNNTNQQWRQWSQPLIVDNTDPEEQLVLANTLYYASSVYKPKTISIKSNAITHGLIIHHLCCSGKIKDIKGAHKWLEKIEERGIATTDLTRTALIQ</sequence>
<dbReference type="RefSeq" id="XP_003330852.1">
    <property type="nucleotide sequence ID" value="XM_003330804.1"/>
</dbReference>
<dbReference type="InParanoid" id="E3KQ58"/>
<dbReference type="Proteomes" id="UP000008783">
    <property type="component" value="Unassembled WGS sequence"/>
</dbReference>
<reference evidence="2" key="2">
    <citation type="journal article" date="2011" name="Proc. Natl. Acad. Sci. U.S.A.">
        <title>Obligate biotrophy features unraveled by the genomic analysis of rust fungi.</title>
        <authorList>
            <person name="Duplessis S."/>
            <person name="Cuomo C.A."/>
            <person name="Lin Y.-C."/>
            <person name="Aerts A."/>
            <person name="Tisserant E."/>
            <person name="Veneault-Fourrey C."/>
            <person name="Joly D.L."/>
            <person name="Hacquard S."/>
            <person name="Amselem J."/>
            <person name="Cantarel B.L."/>
            <person name="Chiu R."/>
            <person name="Coutinho P.M."/>
            <person name="Feau N."/>
            <person name="Field M."/>
            <person name="Frey P."/>
            <person name="Gelhaye E."/>
            <person name="Goldberg J."/>
            <person name="Grabherr M.G."/>
            <person name="Kodira C.D."/>
            <person name="Kohler A."/>
            <person name="Kuees U."/>
            <person name="Lindquist E.A."/>
            <person name="Lucas S.M."/>
            <person name="Mago R."/>
            <person name="Mauceli E."/>
            <person name="Morin E."/>
            <person name="Murat C."/>
            <person name="Pangilinan J.L."/>
            <person name="Park R."/>
            <person name="Pearson M."/>
            <person name="Quesneville H."/>
            <person name="Rouhier N."/>
            <person name="Sakthikumar S."/>
            <person name="Salamov A.A."/>
            <person name="Schmutz J."/>
            <person name="Selles B."/>
            <person name="Shapiro H."/>
            <person name="Tanguay P."/>
            <person name="Tuskan G.A."/>
            <person name="Henrissat B."/>
            <person name="Van de Peer Y."/>
            <person name="Rouze P."/>
            <person name="Ellis J.G."/>
            <person name="Dodds P.N."/>
            <person name="Schein J.E."/>
            <person name="Zhong S."/>
            <person name="Hamelin R.C."/>
            <person name="Grigoriev I.V."/>
            <person name="Szabo L.J."/>
            <person name="Martin F."/>
        </authorList>
    </citation>
    <scope>NUCLEOTIDE SEQUENCE [LARGE SCALE GENOMIC DNA]</scope>
    <source>
        <strain evidence="2">CRL 75-36-700-3 / race SCCL</strain>
    </source>
</reference>
<dbReference type="OrthoDB" id="185373at2759"/>
<accession>E3KQ58</accession>
<organism evidence="1 2">
    <name type="scientific">Puccinia graminis f. sp. tritici (strain CRL 75-36-700-3 / race SCCL)</name>
    <name type="common">Black stem rust fungus</name>
    <dbReference type="NCBI Taxonomy" id="418459"/>
    <lineage>
        <taxon>Eukaryota</taxon>
        <taxon>Fungi</taxon>
        <taxon>Dikarya</taxon>
        <taxon>Basidiomycota</taxon>
        <taxon>Pucciniomycotina</taxon>
        <taxon>Pucciniomycetes</taxon>
        <taxon>Pucciniales</taxon>
        <taxon>Pucciniaceae</taxon>
        <taxon>Puccinia</taxon>
    </lineage>
</organism>
<reference key="1">
    <citation type="submission" date="2007-01" db="EMBL/GenBank/DDBJ databases">
        <title>The Genome Sequence of Puccinia graminis f. sp. tritici Strain CRL 75-36-700-3.</title>
        <authorList>
            <consortium name="The Broad Institute Genome Sequencing Platform"/>
            <person name="Birren B."/>
            <person name="Lander E."/>
            <person name="Galagan J."/>
            <person name="Nusbaum C."/>
            <person name="Devon K."/>
            <person name="Cuomo C."/>
            <person name="Jaffe D."/>
            <person name="Butler J."/>
            <person name="Alvarez P."/>
            <person name="Gnerre S."/>
            <person name="Grabherr M."/>
            <person name="Mauceli E."/>
            <person name="Brockman W."/>
            <person name="Young S."/>
            <person name="LaButti K."/>
            <person name="Sykes S."/>
            <person name="DeCaprio D."/>
            <person name="Crawford M."/>
            <person name="Koehrsen M."/>
            <person name="Engels R."/>
            <person name="Montgomery P."/>
            <person name="Pearson M."/>
            <person name="Howarth C."/>
            <person name="Larson L."/>
            <person name="White J."/>
            <person name="Zeng Q."/>
            <person name="Kodira C."/>
            <person name="Yandava C."/>
            <person name="Alvarado L."/>
            <person name="O'Leary S."/>
            <person name="Szabo L."/>
            <person name="Dean R."/>
            <person name="Schein J."/>
        </authorList>
    </citation>
    <scope>NUCLEOTIDE SEQUENCE</scope>
    <source>
        <strain>CRL 75-36-700-3</strain>
    </source>
</reference>
<evidence type="ECO:0000313" key="1">
    <source>
        <dbReference type="EMBL" id="EFP86433.1"/>
    </source>
</evidence>
<dbReference type="EMBL" id="DS178300">
    <property type="protein sequence ID" value="EFP86433.1"/>
    <property type="molecule type" value="Genomic_DNA"/>
</dbReference>